<protein>
    <recommendedName>
        <fullName evidence="3">FAD:protein FMN transferase</fullName>
        <ecNumber evidence="2">2.7.1.180</ecNumber>
    </recommendedName>
    <alternativeName>
        <fullName evidence="9">Flavin transferase</fullName>
    </alternativeName>
</protein>
<dbReference type="PANTHER" id="PTHR30040">
    <property type="entry name" value="THIAMINE BIOSYNTHESIS LIPOPROTEIN APBE"/>
    <property type="match status" value="1"/>
</dbReference>
<keyword evidence="4" id="KW-0285">Flavoprotein</keyword>
<evidence type="ECO:0000256" key="4">
    <source>
        <dbReference type="ARBA" id="ARBA00022630"/>
    </source>
</evidence>
<accession>A0A0M2H568</accession>
<evidence type="ECO:0000256" key="7">
    <source>
        <dbReference type="ARBA" id="ARBA00022827"/>
    </source>
</evidence>
<keyword evidence="8" id="KW-0460">Magnesium</keyword>
<dbReference type="AlphaFoldDB" id="A0A0M2H568"/>
<dbReference type="PANTHER" id="PTHR30040:SF2">
    <property type="entry name" value="FAD:PROTEIN FMN TRANSFERASE"/>
    <property type="match status" value="1"/>
</dbReference>
<dbReference type="RefSeq" id="WP_084695640.1">
    <property type="nucleotide sequence ID" value="NZ_JYJA01000037.1"/>
</dbReference>
<sequence>MKRPHRHVEVADIMGTAISVHVIGDVDSHVFAAATAALFDELRLVDRVFSPYRDDSDLLRVARGELAMVDASPWVAEVAQACAQAESDTGGLFTATWAGVFDPTGYVKGWAAERTARTHLAPLLDHPGVVAAGINAGGDLQLLTAPGADWTWNVAIVDPADRARVLATVPVRDGAVATSGSAERGAHIIDPRSGRAAAGAASATVVSASLAHADVWATAAVVAGFDDLGWIGRAGPTTGLIVDDAGRVRRWLDGVEVGVDPVDQAARRIFSIDLPRASSSTSLSR</sequence>
<dbReference type="Proteomes" id="UP000034098">
    <property type="component" value="Unassembled WGS sequence"/>
</dbReference>
<proteinExistence type="predicted"/>
<evidence type="ECO:0000256" key="10">
    <source>
        <dbReference type="ARBA" id="ARBA00048540"/>
    </source>
</evidence>
<dbReference type="InterPro" id="IPR003374">
    <property type="entry name" value="ApbE-like_sf"/>
</dbReference>
<evidence type="ECO:0000313" key="11">
    <source>
        <dbReference type="EMBL" id="KJL41466.1"/>
    </source>
</evidence>
<dbReference type="InterPro" id="IPR024932">
    <property type="entry name" value="ApbE"/>
</dbReference>
<evidence type="ECO:0000256" key="3">
    <source>
        <dbReference type="ARBA" id="ARBA00016337"/>
    </source>
</evidence>
<dbReference type="Pfam" id="PF02424">
    <property type="entry name" value="ApbE"/>
    <property type="match status" value="2"/>
</dbReference>
<keyword evidence="11" id="KW-0449">Lipoprotein</keyword>
<dbReference type="GO" id="GO:0016740">
    <property type="term" value="F:transferase activity"/>
    <property type="evidence" value="ECO:0007669"/>
    <property type="project" value="UniProtKB-KW"/>
</dbReference>
<dbReference type="EMBL" id="JYJA01000037">
    <property type="protein sequence ID" value="KJL41466.1"/>
    <property type="molecule type" value="Genomic_DNA"/>
</dbReference>
<comment type="cofactor">
    <cofactor evidence="1">
        <name>Mg(2+)</name>
        <dbReference type="ChEBI" id="CHEBI:18420"/>
    </cofactor>
</comment>
<comment type="catalytic activity">
    <reaction evidence="10">
        <text>L-threonyl-[protein] + FAD = FMN-L-threonyl-[protein] + AMP + H(+)</text>
        <dbReference type="Rhea" id="RHEA:36847"/>
        <dbReference type="Rhea" id="RHEA-COMP:11060"/>
        <dbReference type="Rhea" id="RHEA-COMP:11061"/>
        <dbReference type="ChEBI" id="CHEBI:15378"/>
        <dbReference type="ChEBI" id="CHEBI:30013"/>
        <dbReference type="ChEBI" id="CHEBI:57692"/>
        <dbReference type="ChEBI" id="CHEBI:74257"/>
        <dbReference type="ChEBI" id="CHEBI:456215"/>
        <dbReference type="EC" id="2.7.1.180"/>
    </reaction>
</comment>
<evidence type="ECO:0000256" key="8">
    <source>
        <dbReference type="ARBA" id="ARBA00022842"/>
    </source>
</evidence>
<dbReference type="GO" id="GO:0046872">
    <property type="term" value="F:metal ion binding"/>
    <property type="evidence" value="ECO:0007669"/>
    <property type="project" value="UniProtKB-KW"/>
</dbReference>
<reference evidence="11 12" key="1">
    <citation type="submission" date="2015-02" db="EMBL/GenBank/DDBJ databases">
        <title>Draft genome sequences of ten Microbacterium spp. with emphasis on heavy metal contaminated environments.</title>
        <authorList>
            <person name="Corretto E."/>
        </authorList>
    </citation>
    <scope>NUCLEOTIDE SEQUENCE [LARGE SCALE GENOMIC DNA]</scope>
    <source>
        <strain evidence="11 12">DSM 8608</strain>
    </source>
</reference>
<organism evidence="11 12">
    <name type="scientific">Microbacterium trichothecenolyticum</name>
    <name type="common">Aureobacterium trichothecenolyticum</name>
    <dbReference type="NCBI Taxonomy" id="69370"/>
    <lineage>
        <taxon>Bacteria</taxon>
        <taxon>Bacillati</taxon>
        <taxon>Actinomycetota</taxon>
        <taxon>Actinomycetes</taxon>
        <taxon>Micrococcales</taxon>
        <taxon>Microbacteriaceae</taxon>
        <taxon>Microbacterium</taxon>
    </lineage>
</organism>
<keyword evidence="7" id="KW-0274">FAD</keyword>
<name>A0A0M2H568_MICTR</name>
<dbReference type="EC" id="2.7.1.180" evidence="2"/>
<keyword evidence="6" id="KW-0479">Metal-binding</keyword>
<dbReference type="Gene3D" id="3.10.520.10">
    <property type="entry name" value="ApbE-like domains"/>
    <property type="match status" value="2"/>
</dbReference>
<dbReference type="SUPFAM" id="SSF143631">
    <property type="entry name" value="ApbE-like"/>
    <property type="match status" value="1"/>
</dbReference>
<evidence type="ECO:0000256" key="2">
    <source>
        <dbReference type="ARBA" id="ARBA00011955"/>
    </source>
</evidence>
<evidence type="ECO:0000256" key="5">
    <source>
        <dbReference type="ARBA" id="ARBA00022679"/>
    </source>
</evidence>
<evidence type="ECO:0000256" key="6">
    <source>
        <dbReference type="ARBA" id="ARBA00022723"/>
    </source>
</evidence>
<keyword evidence="12" id="KW-1185">Reference proteome</keyword>
<keyword evidence="5" id="KW-0808">Transferase</keyword>
<evidence type="ECO:0000256" key="1">
    <source>
        <dbReference type="ARBA" id="ARBA00001946"/>
    </source>
</evidence>
<comment type="caution">
    <text evidence="11">The sequence shown here is derived from an EMBL/GenBank/DDBJ whole genome shotgun (WGS) entry which is preliminary data.</text>
</comment>
<gene>
    <name evidence="11" type="primary">apbE_2</name>
    <name evidence="11" type="ORF">RS82_02695</name>
</gene>
<evidence type="ECO:0000256" key="9">
    <source>
        <dbReference type="ARBA" id="ARBA00031306"/>
    </source>
</evidence>
<evidence type="ECO:0000313" key="12">
    <source>
        <dbReference type="Proteomes" id="UP000034098"/>
    </source>
</evidence>
<dbReference type="OrthoDB" id="9778595at2"/>